<organism evidence="1 2">
    <name type="scientific">Escherichia coli</name>
    <dbReference type="NCBI Taxonomy" id="562"/>
    <lineage>
        <taxon>Bacteria</taxon>
        <taxon>Pseudomonadati</taxon>
        <taxon>Pseudomonadota</taxon>
        <taxon>Gammaproteobacteria</taxon>
        <taxon>Enterobacterales</taxon>
        <taxon>Enterobacteriaceae</taxon>
        <taxon>Escherichia</taxon>
    </lineage>
</organism>
<name>A0AAF0HGB6_ECOLX</name>
<dbReference type="RefSeq" id="WP_282836698.1">
    <property type="nucleotide sequence ID" value="NZ_CP122634.1"/>
</dbReference>
<protein>
    <recommendedName>
        <fullName evidence="3">Restriction endonuclease</fullName>
    </recommendedName>
</protein>
<accession>A0AAF0HGB6</accession>
<evidence type="ECO:0008006" key="3">
    <source>
        <dbReference type="Google" id="ProtNLM"/>
    </source>
</evidence>
<evidence type="ECO:0000313" key="2">
    <source>
        <dbReference type="Proteomes" id="UP001179946"/>
    </source>
</evidence>
<dbReference type="AlphaFoldDB" id="A0AAF0HGB6"/>
<dbReference type="EMBL" id="CP122634">
    <property type="protein sequence ID" value="WHH99768.1"/>
    <property type="molecule type" value="Genomic_DNA"/>
</dbReference>
<gene>
    <name evidence="1" type="ORF">QDW62_13260</name>
</gene>
<evidence type="ECO:0000313" key="1">
    <source>
        <dbReference type="EMBL" id="WHH99768.1"/>
    </source>
</evidence>
<proteinExistence type="predicted"/>
<reference evidence="1" key="1">
    <citation type="journal article" date="2023" name="Front. Microbiol.">
        <title>Virotyping and genetic antimicrobial susceptibility testing of porcine ETEC/STEC strains and associated plasmid types.</title>
        <authorList>
            <person name="Vereecke N."/>
            <person name="Van Hoorde S."/>
            <person name="Sperling D."/>
            <person name="Theuns S."/>
            <person name="Devriendt B."/>
            <person name="Cox E."/>
        </authorList>
    </citation>
    <scope>NUCLEOTIDE SEQUENCE</scope>
    <source>
        <strain evidence="1">ETEC4085</strain>
    </source>
</reference>
<dbReference type="Proteomes" id="UP001179946">
    <property type="component" value="Chromosome"/>
</dbReference>
<sequence length="181" mass="20004">MNIDFSLIRSAPKSRNDSFEALAVQLFRKTCRVPTNSTFISLRGDGGDGGVEAYFRSPDGAVFGVQAKYFFQLASAELTQIDSSLKAALSNHPTLTEYWIYIPFDLTGRVAAGKRGKSQAERFEEWKSKVESEASAKGKSLSIVLCTAAVICNQLLEIDPYGGMRRYWFDDTLNRPGNPGD</sequence>